<keyword evidence="2" id="KW-1185">Reference proteome</keyword>
<evidence type="ECO:0000313" key="1">
    <source>
        <dbReference type="EMBL" id="MCP2726861.1"/>
    </source>
</evidence>
<dbReference type="RefSeq" id="WP_254009683.1">
    <property type="nucleotide sequence ID" value="NZ_JAMZMM010000001.1"/>
</dbReference>
<accession>A0AAE3GN30</accession>
<reference evidence="1" key="1">
    <citation type="submission" date="2022-06" db="EMBL/GenBank/DDBJ databases">
        <title>New cyanobacteria of genus Symplocastrum in benthos of Lake Baikal.</title>
        <authorList>
            <person name="Sorokovikova E."/>
            <person name="Tikhonova I."/>
            <person name="Krasnopeev A."/>
            <person name="Evseev P."/>
            <person name="Gladkikh A."/>
            <person name="Belykh O."/>
        </authorList>
    </citation>
    <scope>NUCLEOTIDE SEQUENCE</scope>
    <source>
        <strain evidence="1">BBK-W-15</strain>
    </source>
</reference>
<dbReference type="EMBL" id="JAMZMM010000001">
    <property type="protein sequence ID" value="MCP2726861.1"/>
    <property type="molecule type" value="Genomic_DNA"/>
</dbReference>
<evidence type="ECO:0000313" key="2">
    <source>
        <dbReference type="Proteomes" id="UP001204953"/>
    </source>
</evidence>
<sequence length="265" mass="30142">MPSILPSKPNRQNKCPDCLSMELSGIPVQPKTNYWDWLPATETSQIDLYLTIHFNEQWEPLKEGRIKFGLRGGELRLRLVGAEIPIESRHLGGSVELLLPRNEEPQTEEFSQTTNYTSKSALTRGRIGEALSLGEGVRIPSLPTNKISEEEPDKNHPFQGNICHITKKVSEANPTWIFEEEKGEPVLKGFLHKVKLATLNVTAFPCRIQATFEVSGRDICLTDAEGLWHSDISRNKRAVLEQLTIRRVLQPKFKQYLSRVLLLYE</sequence>
<organism evidence="1 2">
    <name type="scientific">Limnofasciculus baicalensis BBK-W-15</name>
    <dbReference type="NCBI Taxonomy" id="2699891"/>
    <lineage>
        <taxon>Bacteria</taxon>
        <taxon>Bacillati</taxon>
        <taxon>Cyanobacteriota</taxon>
        <taxon>Cyanophyceae</taxon>
        <taxon>Coleofasciculales</taxon>
        <taxon>Coleofasciculaceae</taxon>
        <taxon>Limnofasciculus</taxon>
        <taxon>Limnofasciculus baicalensis</taxon>
    </lineage>
</organism>
<name>A0AAE3GN30_9CYAN</name>
<comment type="caution">
    <text evidence="1">The sequence shown here is derived from an EMBL/GenBank/DDBJ whole genome shotgun (WGS) entry which is preliminary data.</text>
</comment>
<proteinExistence type="predicted"/>
<protein>
    <submittedName>
        <fullName evidence="1">Uncharacterized protein</fullName>
    </submittedName>
</protein>
<gene>
    <name evidence="1" type="ORF">NJ959_00005</name>
</gene>
<dbReference type="AlphaFoldDB" id="A0AAE3GN30"/>
<dbReference type="Proteomes" id="UP001204953">
    <property type="component" value="Unassembled WGS sequence"/>
</dbReference>